<dbReference type="GO" id="GO:0005886">
    <property type="term" value="C:plasma membrane"/>
    <property type="evidence" value="ECO:0007669"/>
    <property type="project" value="UniProtKB-SubCell"/>
</dbReference>
<feature type="transmembrane region" description="Helical" evidence="7">
    <location>
        <begin position="335"/>
        <end position="356"/>
    </location>
</feature>
<keyword evidence="2 7" id="KW-0812">Transmembrane</keyword>
<feature type="transmembrane region" description="Helical" evidence="7">
    <location>
        <begin position="224"/>
        <end position="246"/>
    </location>
</feature>
<feature type="domain" description="Major facilitator superfamily (MFS) profile" evidence="8">
    <location>
        <begin position="15"/>
        <end position="471"/>
    </location>
</feature>
<dbReference type="PROSITE" id="PS50850">
    <property type="entry name" value="MFS"/>
    <property type="match status" value="1"/>
</dbReference>
<keyword evidence="5" id="KW-0046">Antibiotic resistance</keyword>
<feature type="transmembrane region" description="Helical" evidence="7">
    <location>
        <begin position="14"/>
        <end position="38"/>
    </location>
</feature>
<feature type="transmembrane region" description="Helical" evidence="7">
    <location>
        <begin position="50"/>
        <end position="69"/>
    </location>
</feature>
<evidence type="ECO:0000259" key="8">
    <source>
        <dbReference type="PROSITE" id="PS50850"/>
    </source>
</evidence>
<feature type="transmembrane region" description="Helical" evidence="7">
    <location>
        <begin position="362"/>
        <end position="382"/>
    </location>
</feature>
<keyword evidence="4 7" id="KW-0472">Membrane</keyword>
<feature type="transmembrane region" description="Helical" evidence="7">
    <location>
        <begin position="166"/>
        <end position="187"/>
    </location>
</feature>
<feature type="transmembrane region" description="Helical" evidence="7">
    <location>
        <begin position="81"/>
        <end position="100"/>
    </location>
</feature>
<sequence>MSTAVPSSGLRSRLLVPTLAFGGVLMALMQTVIVPLLPALPGDTGSSPGTVSWMLTATLLSGAVLNPVLGRAGDMYGRRRVLVAALVVMTVGSALCALTTDIGVLITARALQGTAAAVVPLATGILRDELPPHRVGSAVALMSSTVGIGAAAGLPLASIVVRHADWHVLFRVTTGLGALGAVLSWWVLPRSSVRTPGRFDAVGALLLTTGLVGVLLAVSKGGDWGWTSPAVLGVGAAGVLVLPLWGRHQLRVREPLVDLRLAARRTVLLPHLAALVTGFAFYANWLATVQLVQAPEGTGYGLGASALVASLCLLPGGLTMVVMSPVSARLSAARGARLTLVAGALVIAGAYVVRVFTSERMWTITAGATMCSVGTGLVYSALPTLVIQAVPAAQTAAATGLNVLMRTIGQALCSTVVAVVLTTATTTVPAGAGDGAGGTYASLDAYRIVFALAAAAALAAALTAAAIPRTATSPPAGSGTLDVPRRASRAPS</sequence>
<dbReference type="InterPro" id="IPR036259">
    <property type="entry name" value="MFS_trans_sf"/>
</dbReference>
<dbReference type="Gene3D" id="1.20.1250.20">
    <property type="entry name" value="MFS general substrate transporter like domains"/>
    <property type="match status" value="1"/>
</dbReference>
<gene>
    <name evidence="9" type="ORF">EHYA_03255</name>
</gene>
<dbReference type="AlphaFoldDB" id="A0A401YLT8"/>
<dbReference type="GO" id="GO:0046677">
    <property type="term" value="P:response to antibiotic"/>
    <property type="evidence" value="ECO:0007669"/>
    <property type="project" value="UniProtKB-KW"/>
</dbReference>
<organism evidence="9 10">
    <name type="scientific">Embleya hyalina</name>
    <dbReference type="NCBI Taxonomy" id="516124"/>
    <lineage>
        <taxon>Bacteria</taxon>
        <taxon>Bacillati</taxon>
        <taxon>Actinomycetota</taxon>
        <taxon>Actinomycetes</taxon>
        <taxon>Kitasatosporales</taxon>
        <taxon>Streptomycetaceae</taxon>
        <taxon>Embleya</taxon>
    </lineage>
</organism>
<dbReference type="EMBL" id="BIFH01000018">
    <property type="protein sequence ID" value="GCD95580.1"/>
    <property type="molecule type" value="Genomic_DNA"/>
</dbReference>
<proteinExistence type="predicted"/>
<evidence type="ECO:0000256" key="6">
    <source>
        <dbReference type="SAM" id="MobiDB-lite"/>
    </source>
</evidence>
<dbReference type="Pfam" id="PF07690">
    <property type="entry name" value="MFS_1"/>
    <property type="match status" value="1"/>
</dbReference>
<comment type="subcellular location">
    <subcellularLocation>
        <location evidence="1">Cell membrane</location>
        <topology evidence="1">Multi-pass membrane protein</topology>
    </subcellularLocation>
</comment>
<dbReference type="CDD" id="cd17504">
    <property type="entry name" value="MFS_MMR_MDR_like"/>
    <property type="match status" value="1"/>
</dbReference>
<dbReference type="SUPFAM" id="SSF103473">
    <property type="entry name" value="MFS general substrate transporter"/>
    <property type="match status" value="1"/>
</dbReference>
<evidence type="ECO:0000256" key="1">
    <source>
        <dbReference type="ARBA" id="ARBA00004651"/>
    </source>
</evidence>
<keyword evidence="3 7" id="KW-1133">Transmembrane helix</keyword>
<feature type="transmembrane region" description="Helical" evidence="7">
    <location>
        <begin position="403"/>
        <end position="425"/>
    </location>
</feature>
<name>A0A401YLT8_9ACTN</name>
<keyword evidence="10" id="KW-1185">Reference proteome</keyword>
<evidence type="ECO:0000256" key="3">
    <source>
        <dbReference type="ARBA" id="ARBA00022989"/>
    </source>
</evidence>
<feature type="transmembrane region" description="Helical" evidence="7">
    <location>
        <begin position="299"/>
        <end position="323"/>
    </location>
</feature>
<feature type="transmembrane region" description="Helical" evidence="7">
    <location>
        <begin position="199"/>
        <end position="218"/>
    </location>
</feature>
<feature type="transmembrane region" description="Helical" evidence="7">
    <location>
        <begin position="445"/>
        <end position="467"/>
    </location>
</feature>
<feature type="region of interest" description="Disordered" evidence="6">
    <location>
        <begin position="473"/>
        <end position="492"/>
    </location>
</feature>
<evidence type="ECO:0000313" key="9">
    <source>
        <dbReference type="EMBL" id="GCD95580.1"/>
    </source>
</evidence>
<accession>A0A401YLT8</accession>
<feature type="transmembrane region" description="Helical" evidence="7">
    <location>
        <begin position="267"/>
        <end position="287"/>
    </location>
</feature>
<feature type="transmembrane region" description="Helical" evidence="7">
    <location>
        <begin position="106"/>
        <end position="126"/>
    </location>
</feature>
<evidence type="ECO:0000313" key="10">
    <source>
        <dbReference type="Proteomes" id="UP000286931"/>
    </source>
</evidence>
<evidence type="ECO:0000256" key="7">
    <source>
        <dbReference type="SAM" id="Phobius"/>
    </source>
</evidence>
<dbReference type="InterPro" id="IPR020846">
    <property type="entry name" value="MFS_dom"/>
</dbReference>
<dbReference type="PANTHER" id="PTHR42718:SF35">
    <property type="entry name" value="BLL0718 PROTEIN"/>
    <property type="match status" value="1"/>
</dbReference>
<evidence type="ECO:0000256" key="5">
    <source>
        <dbReference type="ARBA" id="ARBA00023251"/>
    </source>
</evidence>
<evidence type="ECO:0000256" key="2">
    <source>
        <dbReference type="ARBA" id="ARBA00022692"/>
    </source>
</evidence>
<dbReference type="InterPro" id="IPR011701">
    <property type="entry name" value="MFS"/>
</dbReference>
<feature type="transmembrane region" description="Helical" evidence="7">
    <location>
        <begin position="138"/>
        <end position="160"/>
    </location>
</feature>
<dbReference type="PANTHER" id="PTHR42718">
    <property type="entry name" value="MAJOR FACILITATOR SUPERFAMILY MULTIDRUG TRANSPORTER MFSC"/>
    <property type="match status" value="1"/>
</dbReference>
<dbReference type="Proteomes" id="UP000286931">
    <property type="component" value="Unassembled WGS sequence"/>
</dbReference>
<dbReference type="GO" id="GO:0022857">
    <property type="term" value="F:transmembrane transporter activity"/>
    <property type="evidence" value="ECO:0007669"/>
    <property type="project" value="InterPro"/>
</dbReference>
<protein>
    <submittedName>
        <fullName evidence="9">MFS transporter</fullName>
    </submittedName>
</protein>
<comment type="caution">
    <text evidence="9">The sequence shown here is derived from an EMBL/GenBank/DDBJ whole genome shotgun (WGS) entry which is preliminary data.</text>
</comment>
<reference evidence="9 10" key="1">
    <citation type="submission" date="2018-12" db="EMBL/GenBank/DDBJ databases">
        <title>Draft genome sequence of Embleya hyalina NBRC 13850T.</title>
        <authorList>
            <person name="Komaki H."/>
            <person name="Hosoyama A."/>
            <person name="Kimura A."/>
            <person name="Ichikawa N."/>
            <person name="Tamura T."/>
        </authorList>
    </citation>
    <scope>NUCLEOTIDE SEQUENCE [LARGE SCALE GENOMIC DNA]</scope>
    <source>
        <strain evidence="9 10">NBRC 13850</strain>
    </source>
</reference>
<evidence type="ECO:0000256" key="4">
    <source>
        <dbReference type="ARBA" id="ARBA00023136"/>
    </source>
</evidence>